<evidence type="ECO:0000256" key="5">
    <source>
        <dbReference type="ARBA" id="ARBA00023163"/>
    </source>
</evidence>
<keyword evidence="3 6" id="KW-0731">Sigma factor</keyword>
<dbReference type="InterPro" id="IPR050239">
    <property type="entry name" value="Sigma-70_RNA_pol_init_factors"/>
</dbReference>
<dbReference type="Pfam" id="PF04546">
    <property type="entry name" value="Sigma70_ner"/>
    <property type="match status" value="1"/>
</dbReference>
<comment type="function">
    <text evidence="6">Sigma factors are initiation factors that promote the attachment of RNA polymerase to specific initiation sites and are then released. This sigma factor is the primary sigma factor during exponential growth.</text>
</comment>
<dbReference type="GO" id="GO:0005737">
    <property type="term" value="C:cytoplasm"/>
    <property type="evidence" value="ECO:0007669"/>
    <property type="project" value="UniProtKB-SubCell"/>
</dbReference>
<dbReference type="InterPro" id="IPR009042">
    <property type="entry name" value="RNA_pol_sigma70_r1_2"/>
</dbReference>
<comment type="caution">
    <text evidence="10">The sequence shown here is derived from an EMBL/GenBank/DDBJ whole genome shotgun (WGS) entry which is preliminary data.</text>
</comment>
<dbReference type="NCBIfam" id="TIGR02393">
    <property type="entry name" value="RpoD_Cterm"/>
    <property type="match status" value="1"/>
</dbReference>
<dbReference type="CDD" id="cd06171">
    <property type="entry name" value="Sigma70_r4"/>
    <property type="match status" value="1"/>
</dbReference>
<dbReference type="FunFam" id="1.10.10.10:FF:000004">
    <property type="entry name" value="RNA polymerase sigma factor SigA"/>
    <property type="match status" value="1"/>
</dbReference>
<dbReference type="Pfam" id="PF04539">
    <property type="entry name" value="Sigma70_r3"/>
    <property type="match status" value="1"/>
</dbReference>
<gene>
    <name evidence="6" type="primary">rpoD</name>
    <name evidence="10" type="ORF">BWK73_25535</name>
</gene>
<dbReference type="GO" id="GO:0003677">
    <property type="term" value="F:DNA binding"/>
    <property type="evidence" value="ECO:0007669"/>
    <property type="project" value="UniProtKB-UniRule"/>
</dbReference>
<dbReference type="GO" id="GO:0006352">
    <property type="term" value="P:DNA-templated transcription initiation"/>
    <property type="evidence" value="ECO:0007669"/>
    <property type="project" value="UniProtKB-UniRule"/>
</dbReference>
<dbReference type="Gene3D" id="1.10.601.10">
    <property type="entry name" value="RNA Polymerase Primary Sigma Factor"/>
    <property type="match status" value="1"/>
</dbReference>
<dbReference type="EMBL" id="MTEJ01000175">
    <property type="protein sequence ID" value="OQX08433.1"/>
    <property type="molecule type" value="Genomic_DNA"/>
</dbReference>
<dbReference type="Gene3D" id="1.10.220.120">
    <property type="entry name" value="Sigma-70 factor, region 1.1"/>
    <property type="match status" value="1"/>
</dbReference>
<dbReference type="PROSITE" id="PS00715">
    <property type="entry name" value="SIGMA70_1"/>
    <property type="match status" value="1"/>
</dbReference>
<keyword evidence="4 6" id="KW-0238">DNA-binding</keyword>
<feature type="region of interest" description="Sigma-70 factor domain-3" evidence="6">
    <location>
        <begin position="456"/>
        <end position="532"/>
    </location>
</feature>
<sequence>MSQEEQRLKELIAKGKEQGYLTYAEVNDHLPDTIVDPEQIEDIVAMINDMGITVFEHAPDADSLLLNDDAPQADDEAAEEAAAALANVDGDFGRTTDPVRMYMREMGTVELLTREGEIQIAIRIEEGLNEILRAVAQYPGSTELLLEKSALIDSEEIRLTDIINGFVNPDEDLTAFPVAAAIVEDVEVVEVTEDEVTEEDEDDVADPVDTGPDPEEARLKFAELRELYEASKTASLANNPAAYTAAREAVATKFMEFRLAQPIIEQLTVQLNEIVDRIRQNERHIMKLCVQKGGMGRQDFIDSFPQNETDLEWLPRYCKDKRGDHTRLQTFLPKINEAQRELLDIERECNLSISQIKDINRSMSVGEAKARRAKKEMVEANLRLVISIAKKYTNRGLQFLDLIQEGNIGLMKAVDKFEYRRGYKFSTYATWWIRQAITRSIADQARTIRIPVHMIETINKLNRISRKLLQEKGREATPEELAEAMDMPEDKIRKVLKIAKEPISMETPIGDDEDSHLGDFIEDGNILSPIESATTSSLSEITREVLSSLTSREAKVLRMRFGIDMNTDHTLEEVGKQFDVTRERIRQIEAKALRKLRHPSRSDMLRSFLEYEPGVLPTN</sequence>
<dbReference type="InterPro" id="IPR028630">
    <property type="entry name" value="Sigma70_RpoD"/>
</dbReference>
<dbReference type="HAMAP" id="MF_00963">
    <property type="entry name" value="Sigma70_RpoD_SigA"/>
    <property type="match status" value="1"/>
</dbReference>
<dbReference type="PANTHER" id="PTHR30603">
    <property type="entry name" value="RNA POLYMERASE SIGMA FACTOR RPO"/>
    <property type="match status" value="1"/>
</dbReference>
<dbReference type="Proteomes" id="UP000192491">
    <property type="component" value="Unassembled WGS sequence"/>
</dbReference>
<dbReference type="InterPro" id="IPR013325">
    <property type="entry name" value="RNA_pol_sigma_r2"/>
</dbReference>
<evidence type="ECO:0000313" key="10">
    <source>
        <dbReference type="EMBL" id="OQX08433.1"/>
    </source>
</evidence>
<reference evidence="10 11" key="1">
    <citation type="submission" date="2017-01" db="EMBL/GenBank/DDBJ databases">
        <title>Novel large sulfur bacteria in the metagenomes of groundwater-fed chemosynthetic microbial mats in the Lake Huron basin.</title>
        <authorList>
            <person name="Sharrar A.M."/>
            <person name="Flood B.E."/>
            <person name="Bailey J.V."/>
            <person name="Jones D.S."/>
            <person name="Biddanda B."/>
            <person name="Ruberg S.A."/>
            <person name="Marcus D.N."/>
            <person name="Dick G.J."/>
        </authorList>
    </citation>
    <scope>NUCLEOTIDE SEQUENCE [LARGE SCALE GENOMIC DNA]</scope>
    <source>
        <strain evidence="10">A8</strain>
    </source>
</reference>
<feature type="compositionally biased region" description="Acidic residues" evidence="7">
    <location>
        <begin position="193"/>
        <end position="206"/>
    </location>
</feature>
<dbReference type="InterPro" id="IPR013324">
    <property type="entry name" value="RNA_pol_sigma_r3/r4-like"/>
</dbReference>
<evidence type="ECO:0000256" key="2">
    <source>
        <dbReference type="ARBA" id="ARBA00023015"/>
    </source>
</evidence>
<dbReference type="InterPro" id="IPR000943">
    <property type="entry name" value="RNA_pol_sigma70"/>
</dbReference>
<organism evidence="10 11">
    <name type="scientific">Thiothrix lacustris</name>
    <dbReference type="NCBI Taxonomy" id="525917"/>
    <lineage>
        <taxon>Bacteria</taxon>
        <taxon>Pseudomonadati</taxon>
        <taxon>Pseudomonadota</taxon>
        <taxon>Gammaproteobacteria</taxon>
        <taxon>Thiotrichales</taxon>
        <taxon>Thiotrichaceae</taxon>
        <taxon>Thiothrix</taxon>
    </lineage>
</organism>
<proteinExistence type="inferred from homology"/>
<evidence type="ECO:0000259" key="8">
    <source>
        <dbReference type="PROSITE" id="PS00715"/>
    </source>
</evidence>
<dbReference type="Pfam" id="PF04542">
    <property type="entry name" value="Sigma70_r2"/>
    <property type="match status" value="1"/>
</dbReference>
<dbReference type="Pfam" id="PF03979">
    <property type="entry name" value="Sigma70_r1_1"/>
    <property type="match status" value="1"/>
</dbReference>
<dbReference type="PANTHER" id="PTHR30603:SF60">
    <property type="entry name" value="RNA POLYMERASE SIGMA FACTOR RPOD"/>
    <property type="match status" value="1"/>
</dbReference>
<dbReference type="InterPro" id="IPR036388">
    <property type="entry name" value="WH-like_DNA-bd_sf"/>
</dbReference>
<dbReference type="Pfam" id="PF00140">
    <property type="entry name" value="Sigma70_r1_2"/>
    <property type="match status" value="1"/>
</dbReference>
<dbReference type="PRINTS" id="PR00046">
    <property type="entry name" value="SIGMA70FCT"/>
</dbReference>
<keyword evidence="2 6" id="KW-0805">Transcription regulation</keyword>
<comment type="subunit">
    <text evidence="6">Interacts transiently with the RNA polymerase catalytic core.</text>
</comment>
<feature type="DNA-binding region" description="H-T-H motif" evidence="6">
    <location>
        <begin position="571"/>
        <end position="590"/>
    </location>
</feature>
<dbReference type="NCBIfam" id="NF004208">
    <property type="entry name" value="PRK05658.1"/>
    <property type="match status" value="1"/>
</dbReference>
<dbReference type="InterPro" id="IPR012760">
    <property type="entry name" value="RNA_pol_sigma_RpoD_C"/>
</dbReference>
<comment type="similarity">
    <text evidence="6">Belongs to the sigma-70 factor family. RpoD/SigA subfamily.</text>
</comment>
<evidence type="ECO:0000256" key="7">
    <source>
        <dbReference type="SAM" id="MobiDB-lite"/>
    </source>
</evidence>
<evidence type="ECO:0000256" key="3">
    <source>
        <dbReference type="ARBA" id="ARBA00023082"/>
    </source>
</evidence>
<dbReference type="InterPro" id="IPR007624">
    <property type="entry name" value="RNA_pol_sigma70_r3"/>
</dbReference>
<dbReference type="InterPro" id="IPR014284">
    <property type="entry name" value="RNA_pol_sigma-70_dom"/>
</dbReference>
<comment type="subcellular location">
    <subcellularLocation>
        <location evidence="6">Cytoplasm</location>
    </subcellularLocation>
</comment>
<dbReference type="AlphaFoldDB" id="A0A1Y1QLA2"/>
<dbReference type="SUPFAM" id="SSF88946">
    <property type="entry name" value="Sigma2 domain of RNA polymerase sigma factors"/>
    <property type="match status" value="1"/>
</dbReference>
<dbReference type="InterPro" id="IPR007127">
    <property type="entry name" value="RNA_pol_sigma_70_r1_1"/>
</dbReference>
<dbReference type="STRING" id="1123401.GCA_000621325_02161"/>
<dbReference type="eggNOG" id="COG0568">
    <property type="taxonomic scope" value="Bacteria"/>
</dbReference>
<protein>
    <recommendedName>
        <fullName evidence="6">RNA polymerase sigma factor RpoD</fullName>
    </recommendedName>
    <alternativeName>
        <fullName evidence="6">Sigma-70</fullName>
    </alternativeName>
</protein>
<dbReference type="PROSITE" id="PS00716">
    <property type="entry name" value="SIGMA70_2"/>
    <property type="match status" value="1"/>
</dbReference>
<dbReference type="InterPro" id="IPR007627">
    <property type="entry name" value="RNA_pol_sigma70_r2"/>
</dbReference>
<name>A0A1Y1QLA2_9GAMM</name>
<dbReference type="FunFam" id="1.10.601.10:FF:000002">
    <property type="entry name" value="RNA polymerase sigma factor RpoD"/>
    <property type="match status" value="1"/>
</dbReference>
<dbReference type="FunFam" id="1.10.220.120:FF:000001">
    <property type="entry name" value="RNA polymerase sigma factor RpoD"/>
    <property type="match status" value="1"/>
</dbReference>
<dbReference type="InterPro" id="IPR007630">
    <property type="entry name" value="RNA_pol_sigma70_r4"/>
</dbReference>
<dbReference type="NCBIfam" id="TIGR02937">
    <property type="entry name" value="sigma70-ECF"/>
    <property type="match status" value="1"/>
</dbReference>
<feature type="region of interest" description="Sigma-70 factor domain-4" evidence="6">
    <location>
        <begin position="545"/>
        <end position="598"/>
    </location>
</feature>
<evidence type="ECO:0000259" key="9">
    <source>
        <dbReference type="PROSITE" id="PS00716"/>
    </source>
</evidence>
<dbReference type="FunFam" id="1.10.10.10:FF:000002">
    <property type="entry name" value="RNA polymerase sigma factor SigA"/>
    <property type="match status" value="1"/>
</dbReference>
<keyword evidence="5 6" id="KW-0804">Transcription</keyword>
<feature type="region of interest" description="Sigma-70 factor domain-2" evidence="6">
    <location>
        <begin position="377"/>
        <end position="447"/>
    </location>
</feature>
<dbReference type="Pfam" id="PF04545">
    <property type="entry name" value="Sigma70_r4"/>
    <property type="match status" value="1"/>
</dbReference>
<evidence type="ECO:0000256" key="6">
    <source>
        <dbReference type="HAMAP-Rule" id="MF_00963"/>
    </source>
</evidence>
<feature type="domain" description="RNA polymerase sigma-70" evidence="9">
    <location>
        <begin position="570"/>
        <end position="596"/>
    </location>
</feature>
<keyword evidence="1 6" id="KW-0963">Cytoplasm</keyword>
<evidence type="ECO:0000256" key="4">
    <source>
        <dbReference type="ARBA" id="ARBA00023125"/>
    </source>
</evidence>
<dbReference type="SUPFAM" id="SSF88659">
    <property type="entry name" value="Sigma3 and sigma4 domains of RNA polymerase sigma factors"/>
    <property type="match status" value="2"/>
</dbReference>
<evidence type="ECO:0000256" key="1">
    <source>
        <dbReference type="ARBA" id="ARBA00022490"/>
    </source>
</evidence>
<feature type="domain" description="RNA polymerase sigma-70" evidence="8">
    <location>
        <begin position="401"/>
        <end position="414"/>
    </location>
</feature>
<feature type="short sequence motif" description="Interaction with polymerase core subunit RpoC" evidence="6">
    <location>
        <begin position="401"/>
        <end position="404"/>
    </location>
</feature>
<dbReference type="InterPro" id="IPR042189">
    <property type="entry name" value="RNA_pol_sigma_70_r1_1_sf"/>
</dbReference>
<evidence type="ECO:0000313" key="11">
    <source>
        <dbReference type="Proteomes" id="UP000192491"/>
    </source>
</evidence>
<dbReference type="Gene3D" id="1.10.10.10">
    <property type="entry name" value="Winged helix-like DNA-binding domain superfamily/Winged helix DNA-binding domain"/>
    <property type="match status" value="2"/>
</dbReference>
<feature type="region of interest" description="Disordered" evidence="7">
    <location>
        <begin position="193"/>
        <end position="214"/>
    </location>
</feature>
<dbReference type="GO" id="GO:0016987">
    <property type="term" value="F:sigma factor activity"/>
    <property type="evidence" value="ECO:0007669"/>
    <property type="project" value="UniProtKB-UniRule"/>
</dbReference>
<accession>A0A1Y1QLA2</accession>
<dbReference type="InterPro" id="IPR007631">
    <property type="entry name" value="RNA_pol_sigma_70_non-ess"/>
</dbReference>